<feature type="region of interest" description="Disordered" evidence="1">
    <location>
        <begin position="640"/>
        <end position="699"/>
    </location>
</feature>
<keyword evidence="2" id="KW-1133">Transmembrane helix</keyword>
<feature type="region of interest" description="Disordered" evidence="1">
    <location>
        <begin position="598"/>
        <end position="624"/>
    </location>
</feature>
<evidence type="ECO:0000256" key="2">
    <source>
        <dbReference type="SAM" id="Phobius"/>
    </source>
</evidence>
<accession>A0A2T7PBC0</accession>
<keyword evidence="2" id="KW-0472">Membrane</keyword>
<feature type="region of interest" description="Disordered" evidence="1">
    <location>
        <begin position="475"/>
        <end position="496"/>
    </location>
</feature>
<feature type="compositionally biased region" description="Low complexity" evidence="1">
    <location>
        <begin position="767"/>
        <end position="779"/>
    </location>
</feature>
<dbReference type="PANTHER" id="PTHR21579:SF20">
    <property type="entry name" value="PROTEIN TINCAR"/>
    <property type="match status" value="1"/>
</dbReference>
<evidence type="ECO:0000313" key="3">
    <source>
        <dbReference type="EMBL" id="PVD30709.1"/>
    </source>
</evidence>
<dbReference type="Proteomes" id="UP000245119">
    <property type="component" value="Linkage Group LG5"/>
</dbReference>
<evidence type="ECO:0000313" key="4">
    <source>
        <dbReference type="Proteomes" id="UP000245119"/>
    </source>
</evidence>
<feature type="region of interest" description="Disordered" evidence="1">
    <location>
        <begin position="569"/>
        <end position="588"/>
    </location>
</feature>
<organism evidence="3 4">
    <name type="scientific">Pomacea canaliculata</name>
    <name type="common">Golden apple snail</name>
    <dbReference type="NCBI Taxonomy" id="400727"/>
    <lineage>
        <taxon>Eukaryota</taxon>
        <taxon>Metazoa</taxon>
        <taxon>Spiralia</taxon>
        <taxon>Lophotrochozoa</taxon>
        <taxon>Mollusca</taxon>
        <taxon>Gastropoda</taxon>
        <taxon>Caenogastropoda</taxon>
        <taxon>Architaenioglossa</taxon>
        <taxon>Ampullarioidea</taxon>
        <taxon>Ampullariidae</taxon>
        <taxon>Pomacea</taxon>
    </lineage>
</organism>
<reference evidence="3 4" key="1">
    <citation type="submission" date="2018-04" db="EMBL/GenBank/DDBJ databases">
        <title>The genome of golden apple snail Pomacea canaliculata provides insight into stress tolerance and invasive adaptation.</title>
        <authorList>
            <person name="Liu C."/>
            <person name="Liu B."/>
            <person name="Ren Y."/>
            <person name="Zhang Y."/>
            <person name="Wang H."/>
            <person name="Li S."/>
            <person name="Jiang F."/>
            <person name="Yin L."/>
            <person name="Zhang G."/>
            <person name="Qian W."/>
            <person name="Fan W."/>
        </authorList>
    </citation>
    <scope>NUCLEOTIDE SEQUENCE [LARGE SCALE GENOMIC DNA]</scope>
    <source>
        <strain evidence="3">SZHN2017</strain>
        <tissue evidence="3">Muscle</tissue>
    </source>
</reference>
<feature type="compositionally biased region" description="Polar residues" evidence="1">
    <location>
        <begin position="541"/>
        <end position="551"/>
    </location>
</feature>
<feature type="region of interest" description="Disordered" evidence="1">
    <location>
        <begin position="325"/>
        <end position="461"/>
    </location>
</feature>
<feature type="region of interest" description="Disordered" evidence="1">
    <location>
        <begin position="764"/>
        <end position="789"/>
    </location>
</feature>
<comment type="caution">
    <text evidence="3">The sequence shown here is derived from an EMBL/GenBank/DDBJ whole genome shotgun (WGS) entry which is preliminary data.</text>
</comment>
<feature type="transmembrane region" description="Helical" evidence="2">
    <location>
        <begin position="270"/>
        <end position="292"/>
    </location>
</feature>
<feature type="region of interest" description="Disordered" evidence="1">
    <location>
        <begin position="540"/>
        <end position="559"/>
    </location>
</feature>
<dbReference type="InterPro" id="IPR053291">
    <property type="entry name" value="Ommatidial_diff-associated"/>
</dbReference>
<dbReference type="PANTHER" id="PTHR21579">
    <property type="entry name" value="PROTEIN TINCAR"/>
    <property type="match status" value="1"/>
</dbReference>
<sequence length="789" mass="84709">MNKENCMAHQKDGRPSAAWRSVLVISDLPLPTIHPPIIHPPLQLSDALWSTDLDFLFKAERAHMSDIMGSINLTNLVTNSSRVVVPTPNPPLGGWGSETSLSLAFVNFVAALVAFSMRYASVFWYTNKALTTVFAGQLLAMTLNAIFGYCGYSCLYKVCYNRDLFINIDLSLSCSTTTALYIVGSAVMVLSTMTVFEYGSHYFAEKFRLVERKHRSSSESFVKQAVVVSSGCQGYVPHSCAMAALVVFAFCKGPVIYELVALYRPTSDRLVLIALVCEVCYMVLWIALWFGLTVKQRWQFRILDYVPLGQPLFLIHDDQVVKNPTFDRDSAGGGGGGDGNHRHNGVELEDMSSRSSRRSRNGESPPGYLEAVDQGSRDGTPDPDLPHSDAGTEDSDNANLGEGTAVDCGASGAGAMRKPRPGRRNGGQRVTFDESVRSGNSDGAQDTCGGGGGDSLMRRGEDGAPRVVNVTADVHSNGKVGGGAHDGGGDATSKSCGVRLRKQDSVNDNTLCREYRNSIRSKCDDLYAVVDKSAAGGRVDVSNSATQTPSSAHDPLPTLMSSFRDKVKESSRAANTYKEQHRSLQMGRYGSLERQTLDYPGAAAGGGNGGPVGSAESAGKRRGIVEGELGEVTLRLDDSLDSGVRSGKRGSTVSGSDDDGQLLQLHHGQFHQHHPLNSHNFSLPDLSHPTRKQPSTTDGNVIGLPAITENGQLHAPGVAAVDRPPAGRLGTGKVDYVAMNKDHGYPRHLHIVARKGEIGRRDSANYSLASSQETSSNESEQGHGLCSQV</sequence>
<keyword evidence="2" id="KW-0812">Transmembrane</keyword>
<feature type="compositionally biased region" description="Gly residues" evidence="1">
    <location>
        <begin position="603"/>
        <end position="612"/>
    </location>
</feature>
<proteinExistence type="predicted"/>
<dbReference type="AlphaFoldDB" id="A0A2T7PBC0"/>
<gene>
    <name evidence="3" type="ORF">C0Q70_09984</name>
</gene>
<protein>
    <submittedName>
        <fullName evidence="3">Uncharacterized protein</fullName>
    </submittedName>
</protein>
<dbReference type="OrthoDB" id="10033661at2759"/>
<dbReference type="EMBL" id="PZQS01000005">
    <property type="protein sequence ID" value="PVD30709.1"/>
    <property type="molecule type" value="Genomic_DNA"/>
</dbReference>
<feature type="transmembrane region" description="Helical" evidence="2">
    <location>
        <begin position="138"/>
        <end position="158"/>
    </location>
</feature>
<name>A0A2T7PBC0_POMCA</name>
<keyword evidence="4" id="KW-1185">Reference proteome</keyword>
<feature type="transmembrane region" description="Helical" evidence="2">
    <location>
        <begin position="178"/>
        <end position="204"/>
    </location>
</feature>
<feature type="transmembrane region" description="Helical" evidence="2">
    <location>
        <begin position="101"/>
        <end position="126"/>
    </location>
</feature>
<feature type="compositionally biased region" description="Gly residues" evidence="1">
    <location>
        <begin position="479"/>
        <end position="490"/>
    </location>
</feature>
<feature type="compositionally biased region" description="Basic and acidic residues" evidence="1">
    <location>
        <begin position="375"/>
        <end position="387"/>
    </location>
</feature>
<evidence type="ECO:0000256" key="1">
    <source>
        <dbReference type="SAM" id="MobiDB-lite"/>
    </source>
</evidence>